<feature type="transmembrane region" description="Helical" evidence="1">
    <location>
        <begin position="211"/>
        <end position="232"/>
    </location>
</feature>
<evidence type="ECO:0000256" key="1">
    <source>
        <dbReference type="SAM" id="Phobius"/>
    </source>
</evidence>
<feature type="transmembrane region" description="Helical" evidence="1">
    <location>
        <begin position="179"/>
        <end position="199"/>
    </location>
</feature>
<keyword evidence="1" id="KW-0472">Membrane</keyword>
<dbReference type="RefSeq" id="WP_130604030.1">
    <property type="nucleotide sequence ID" value="NZ_CP034759.1"/>
</dbReference>
<accession>A0A4P6P762</accession>
<keyword evidence="1" id="KW-1133">Transmembrane helix</keyword>
<dbReference type="OrthoDB" id="118685at2"/>
<feature type="transmembrane region" description="Helical" evidence="1">
    <location>
        <begin position="20"/>
        <end position="42"/>
    </location>
</feature>
<feature type="transmembrane region" description="Helical" evidence="1">
    <location>
        <begin position="276"/>
        <end position="294"/>
    </location>
</feature>
<feature type="transmembrane region" description="Helical" evidence="1">
    <location>
        <begin position="69"/>
        <end position="94"/>
    </location>
</feature>
<proteinExistence type="predicted"/>
<evidence type="ECO:0000313" key="3">
    <source>
        <dbReference type="Proteomes" id="UP000290244"/>
    </source>
</evidence>
<protein>
    <submittedName>
        <fullName evidence="2">Uncharacterized protein</fullName>
    </submittedName>
</protein>
<evidence type="ECO:0000313" key="2">
    <source>
        <dbReference type="EMBL" id="QBG37364.1"/>
    </source>
</evidence>
<reference evidence="2 3" key="1">
    <citation type="submission" date="2018-12" db="EMBL/GenBank/DDBJ databases">
        <title>Complete genome of Litorilituus sediminis.</title>
        <authorList>
            <person name="Liu A."/>
            <person name="Rong J."/>
        </authorList>
    </citation>
    <scope>NUCLEOTIDE SEQUENCE [LARGE SCALE GENOMIC DNA]</scope>
    <source>
        <strain evidence="2 3">JCM 17549</strain>
    </source>
</reference>
<sequence>MNILQIKTSIQKEMWEYKKIFLWLPITIAALIILAPIAAYLLSDSANGYWLGRWEQLAEAQNRAMFSKIFYSFVSALFAPFLLVATLVQLYYFIACLFDERRDLSILFWRSLPVSDAMSVGVKLLVGALILPGIFLLAATITLALFLLAGFVLCSVISISHDISLWGLWASSDIISNTLSMWVSLIPYSLWLFPVYAWLMLVSIYANKAPFLWAIVPVVLIILIESFIVQYFNFDSSFFVNALTNYFAIDNEAVKLYVDNKVTVSTIPMSIFADKVSFAGIAVGSVFLYLAYWFRANRSHS</sequence>
<gene>
    <name evidence="2" type="ORF">EMK97_17275</name>
</gene>
<name>A0A4P6P762_9GAMM</name>
<keyword evidence="1" id="KW-0812">Transmembrane</keyword>
<dbReference type="AlphaFoldDB" id="A0A4P6P762"/>
<keyword evidence="3" id="KW-1185">Reference proteome</keyword>
<feature type="transmembrane region" description="Helical" evidence="1">
    <location>
        <begin position="128"/>
        <end position="159"/>
    </location>
</feature>
<organism evidence="2 3">
    <name type="scientific">Litorilituus sediminis</name>
    <dbReference type="NCBI Taxonomy" id="718192"/>
    <lineage>
        <taxon>Bacteria</taxon>
        <taxon>Pseudomonadati</taxon>
        <taxon>Pseudomonadota</taxon>
        <taxon>Gammaproteobacteria</taxon>
        <taxon>Alteromonadales</taxon>
        <taxon>Colwelliaceae</taxon>
        <taxon>Litorilituus</taxon>
    </lineage>
</organism>
<dbReference type="KEGG" id="lsd:EMK97_17275"/>
<dbReference type="Proteomes" id="UP000290244">
    <property type="component" value="Chromosome"/>
</dbReference>
<dbReference type="EMBL" id="CP034759">
    <property type="protein sequence ID" value="QBG37364.1"/>
    <property type="molecule type" value="Genomic_DNA"/>
</dbReference>